<feature type="transmembrane region" description="Helical" evidence="8">
    <location>
        <begin position="163"/>
        <end position="183"/>
    </location>
</feature>
<dbReference type="InterPro" id="IPR032880">
    <property type="entry name" value="CSC1/OSCA1-like_N"/>
</dbReference>
<evidence type="ECO:0000256" key="6">
    <source>
        <dbReference type="ARBA" id="ARBA00023136"/>
    </source>
</evidence>
<feature type="transmembrane region" description="Helical" evidence="8">
    <location>
        <begin position="699"/>
        <end position="717"/>
    </location>
</feature>
<dbReference type="GO" id="GO:0005886">
    <property type="term" value="C:plasma membrane"/>
    <property type="evidence" value="ECO:0007669"/>
    <property type="project" value="TreeGrafter"/>
</dbReference>
<evidence type="ECO:0000313" key="12">
    <source>
        <dbReference type="EMBL" id="KAG2203502.1"/>
    </source>
</evidence>
<feature type="domain" description="CSC1/OSCA1-like cytosolic" evidence="11">
    <location>
        <begin position="245"/>
        <end position="396"/>
    </location>
</feature>
<evidence type="ECO:0000256" key="7">
    <source>
        <dbReference type="SAM" id="MobiDB-lite"/>
    </source>
</evidence>
<dbReference type="PANTHER" id="PTHR13018:SF149">
    <property type="entry name" value="DOMAIN PROTEIN, PUTATIVE (AFU_ORTHOLOGUE AFUA_3G11660)-RELATED"/>
    <property type="match status" value="1"/>
</dbReference>
<keyword evidence="6 8" id="KW-0472">Membrane</keyword>
<feature type="transmembrane region" description="Helical" evidence="8">
    <location>
        <begin position="409"/>
        <end position="442"/>
    </location>
</feature>
<dbReference type="Pfam" id="PF13967">
    <property type="entry name" value="RSN1_TM"/>
    <property type="match status" value="1"/>
</dbReference>
<dbReference type="InterPro" id="IPR027815">
    <property type="entry name" value="CSC1/OSCA1-like_cyt"/>
</dbReference>
<evidence type="ECO:0000259" key="11">
    <source>
        <dbReference type="Pfam" id="PF14703"/>
    </source>
</evidence>
<keyword evidence="5 8" id="KW-1133">Transmembrane helix</keyword>
<feature type="domain" description="CSC1/OSCA1-like N-terminal transmembrane" evidence="10">
    <location>
        <begin position="23"/>
        <end position="182"/>
    </location>
</feature>
<evidence type="ECO:0000259" key="9">
    <source>
        <dbReference type="Pfam" id="PF02714"/>
    </source>
</evidence>
<comment type="subcellular location">
    <subcellularLocation>
        <location evidence="1">Membrane</location>
        <topology evidence="1">Multi-pass membrane protein</topology>
    </subcellularLocation>
</comment>
<feature type="transmembrane region" description="Helical" evidence="8">
    <location>
        <begin position="462"/>
        <end position="482"/>
    </location>
</feature>
<feature type="transmembrane region" description="Helical" evidence="8">
    <location>
        <begin position="671"/>
        <end position="693"/>
    </location>
</feature>
<comment type="similarity">
    <text evidence="2">Belongs to the CSC1 (TC 1.A.17) family.</text>
</comment>
<dbReference type="OrthoDB" id="2150324at2759"/>
<reference evidence="12" key="1">
    <citation type="submission" date="2020-12" db="EMBL/GenBank/DDBJ databases">
        <title>Metabolic potential, ecology and presence of endohyphal bacteria is reflected in genomic diversity of Mucoromycotina.</title>
        <authorList>
            <person name="Muszewska A."/>
            <person name="Okrasinska A."/>
            <person name="Steczkiewicz K."/>
            <person name="Drgas O."/>
            <person name="Orlowska M."/>
            <person name="Perlinska-Lenart U."/>
            <person name="Aleksandrzak-Piekarczyk T."/>
            <person name="Szatraj K."/>
            <person name="Zielenkiewicz U."/>
            <person name="Pilsyk S."/>
            <person name="Malc E."/>
            <person name="Mieczkowski P."/>
            <person name="Kruszewska J.S."/>
            <person name="Biernat P."/>
            <person name="Pawlowska J."/>
        </authorList>
    </citation>
    <scope>NUCLEOTIDE SEQUENCE</scope>
    <source>
        <strain evidence="12">WA0000017839</strain>
    </source>
</reference>
<dbReference type="PANTHER" id="PTHR13018">
    <property type="entry name" value="PROBABLE MEMBRANE PROTEIN DUF221-RELATED"/>
    <property type="match status" value="1"/>
</dbReference>
<dbReference type="EMBL" id="JAEPRD010000051">
    <property type="protein sequence ID" value="KAG2203502.1"/>
    <property type="molecule type" value="Genomic_DNA"/>
</dbReference>
<evidence type="ECO:0000256" key="3">
    <source>
        <dbReference type="ARBA" id="ARBA00022448"/>
    </source>
</evidence>
<evidence type="ECO:0000256" key="8">
    <source>
        <dbReference type="SAM" id="Phobius"/>
    </source>
</evidence>
<feature type="region of interest" description="Disordered" evidence="7">
    <location>
        <begin position="873"/>
        <end position="900"/>
    </location>
</feature>
<feature type="transmembrane region" description="Helical" evidence="8">
    <location>
        <begin position="23"/>
        <end position="44"/>
    </location>
</feature>
<evidence type="ECO:0000256" key="5">
    <source>
        <dbReference type="ARBA" id="ARBA00022989"/>
    </source>
</evidence>
<dbReference type="Pfam" id="PF02714">
    <property type="entry name" value="RSN1_7TM"/>
    <property type="match status" value="1"/>
</dbReference>
<dbReference type="Proteomes" id="UP000603453">
    <property type="component" value="Unassembled WGS sequence"/>
</dbReference>
<dbReference type="Pfam" id="PF14703">
    <property type="entry name" value="PHM7_cyt"/>
    <property type="match status" value="1"/>
</dbReference>
<evidence type="ECO:0000256" key="1">
    <source>
        <dbReference type="ARBA" id="ARBA00004141"/>
    </source>
</evidence>
<proteinExistence type="inferred from homology"/>
<feature type="transmembrane region" description="Helical" evidence="8">
    <location>
        <begin position="109"/>
        <end position="130"/>
    </location>
</feature>
<sequence>MSELDISFKKQQKLEDDVNLKAMLIQIATDIVFAICVFFLFSWLRPRHTFIYAPKAKLLKTDVQRPVTLGPGWFDWIKPLFQVKDDTLVTTIGFDAFVFIYFTRVLKRLVITITFISMFVFLPINILAAYKTGDWPPVGLEFLSITAMNYQYGKSHGKPDLRWFWSPTVATYIFSIIVIWQMIHSSKKFILFRQAYYMQQEEATRSRLPLMSPIELLQKEKQDLIGRTLLVHFDIEKAPAVTHACAQDEIVKTMVDSHSKVSCSQVIIGENNQKLTLLIQDYNRIIKKLENSLDTFLYQISKGTNPKRPQIIIGWKFVDAIDHYTERALSLYTSIKRKRQKLQPNNYGWIVYQSRSIAQQAYLSIEKSLFINKIYHQPTCESVQLAPHPDDIVWKNMQIDEQTAQLKRWFGYGLFLSINFIWSIPIAILSVLSNLVNLIRLFPQSEEVLYHYRLLTGVIQSYVTPCLMVLFYCGVPELLHFVTKQQAYKTETVIQQKTLSKLYAFFILNNLLVFTLISIMVGIVGQISALTMAGTLKDKNISQYLVQLAKNMSDVSSFWINYMCIRSVGILFELLQLTPLMWIVVFKSKGLFRYTPRQLSTMVGAPPQFKFAKSYGMVISFFTAALVFSVTAPVALPFALLYFGLATITFKYKLMYIYVTKVETHGQIWPMLYCIVMISLVVFQLMMVLILSLKSGLPQMYAIIPLIITTSFILIAYTRYLLKHNTLQAWIELNNQINQQSVLLNDLSITLKEKDAKLINLIYQDPTLTEPLWKPMVFENFESLIPDVYKNHAQKQRILEVLFGYERKKTKKMDEKLKMKTQLEKEMRMFPPTPHHHGDLCYAHYYEAGSSRDPVPLDPTADEFMVEPTAPELIQRPPPTYEDVISPHQITKERRHSYTL</sequence>
<feature type="transmembrane region" description="Helical" evidence="8">
    <location>
        <begin position="502"/>
        <end position="527"/>
    </location>
</feature>
<comment type="caution">
    <text evidence="12">The sequence shown here is derived from an EMBL/GenBank/DDBJ whole genome shotgun (WGS) entry which is preliminary data.</text>
</comment>
<accession>A0A8H7R454</accession>
<gene>
    <name evidence="12" type="ORF">INT47_008229</name>
</gene>
<dbReference type="AlphaFoldDB" id="A0A8H7R454"/>
<feature type="domain" description="CSC1/OSCA1-like 7TM region" evidence="9">
    <location>
        <begin position="407"/>
        <end position="690"/>
    </location>
</feature>
<keyword evidence="4 8" id="KW-0812">Transmembrane</keyword>
<evidence type="ECO:0000313" key="13">
    <source>
        <dbReference type="Proteomes" id="UP000603453"/>
    </source>
</evidence>
<dbReference type="GO" id="GO:0005227">
    <property type="term" value="F:calcium-activated cation channel activity"/>
    <property type="evidence" value="ECO:0007669"/>
    <property type="project" value="InterPro"/>
</dbReference>
<dbReference type="InterPro" id="IPR003864">
    <property type="entry name" value="CSC1/OSCA1-like_7TM"/>
</dbReference>
<evidence type="ECO:0008006" key="14">
    <source>
        <dbReference type="Google" id="ProtNLM"/>
    </source>
</evidence>
<evidence type="ECO:0000259" key="10">
    <source>
        <dbReference type="Pfam" id="PF13967"/>
    </source>
</evidence>
<organism evidence="12 13">
    <name type="scientific">Mucor saturninus</name>
    <dbReference type="NCBI Taxonomy" id="64648"/>
    <lineage>
        <taxon>Eukaryota</taxon>
        <taxon>Fungi</taxon>
        <taxon>Fungi incertae sedis</taxon>
        <taxon>Mucoromycota</taxon>
        <taxon>Mucoromycotina</taxon>
        <taxon>Mucoromycetes</taxon>
        <taxon>Mucorales</taxon>
        <taxon>Mucorineae</taxon>
        <taxon>Mucoraceae</taxon>
        <taxon>Mucor</taxon>
    </lineage>
</organism>
<keyword evidence="13" id="KW-1185">Reference proteome</keyword>
<evidence type="ECO:0000256" key="2">
    <source>
        <dbReference type="ARBA" id="ARBA00007779"/>
    </source>
</evidence>
<name>A0A8H7R454_9FUNG</name>
<keyword evidence="3" id="KW-0813">Transport</keyword>
<protein>
    <recommendedName>
        <fullName evidence="14">DUF221-domain-containing protein</fullName>
    </recommendedName>
</protein>
<dbReference type="InterPro" id="IPR045122">
    <property type="entry name" value="Csc1-like"/>
</dbReference>
<evidence type="ECO:0000256" key="4">
    <source>
        <dbReference type="ARBA" id="ARBA00022692"/>
    </source>
</evidence>